<protein>
    <submittedName>
        <fullName evidence="3">DUF1269 domain-containing protein</fullName>
    </submittedName>
</protein>
<keyword evidence="2" id="KW-1185">Reference proteome</keyword>
<accession>A0A0M3I735</accession>
<dbReference type="Pfam" id="PF20721">
    <property type="entry name" value="C19orf12"/>
    <property type="match status" value="1"/>
</dbReference>
<evidence type="ECO:0000313" key="2">
    <source>
        <dbReference type="Proteomes" id="UP000036681"/>
    </source>
</evidence>
<dbReference type="InterPro" id="IPR000540">
    <property type="entry name" value="Flag_MotA_CS"/>
</dbReference>
<dbReference type="Proteomes" id="UP000036681">
    <property type="component" value="Unplaced"/>
</dbReference>
<name>A0A0M3I735_ASCLU</name>
<reference evidence="3" key="1">
    <citation type="submission" date="2017-02" db="UniProtKB">
        <authorList>
            <consortium name="WormBaseParasite"/>
        </authorList>
    </citation>
    <scope>IDENTIFICATION</scope>
</reference>
<dbReference type="InterPro" id="IPR033369">
    <property type="entry name" value="C19orf12"/>
</dbReference>
<dbReference type="AlphaFoldDB" id="A0A0M3I735"/>
<dbReference type="PROSITE" id="PS01307">
    <property type="entry name" value="MOTA"/>
    <property type="match status" value="1"/>
</dbReference>
<evidence type="ECO:0000256" key="1">
    <source>
        <dbReference type="ARBA" id="ARBA00029457"/>
    </source>
</evidence>
<comment type="similarity">
    <text evidence="1">Belongs to the C19orf12 family.</text>
</comment>
<dbReference type="PANTHER" id="PTHR31493:SF1">
    <property type="entry name" value="PROTEIN C19ORF12"/>
    <property type="match status" value="1"/>
</dbReference>
<dbReference type="WBParaSite" id="ALUE_0001294601-mRNA-1">
    <property type="protein sequence ID" value="ALUE_0001294601-mRNA-1"/>
    <property type="gene ID" value="ALUE_0001294601"/>
</dbReference>
<dbReference type="PANTHER" id="PTHR31493">
    <property type="entry name" value="NAZO FAMILY MEMBER"/>
    <property type="match status" value="1"/>
</dbReference>
<evidence type="ECO:0000313" key="3">
    <source>
        <dbReference type="WBParaSite" id="ALUE_0001294601-mRNA-1"/>
    </source>
</evidence>
<proteinExistence type="inferred from homology"/>
<sequence>MHDLCACASRMLTSGGICVAMASVHYVNQVLDILSDSHDLRKTVAGIARQTGYAAGGAVAGGIIGGPAGALVGTVVGAVLGYTRADPYDSLIDALRQLSDRDKTILAAKVQQLVGAVTIDEFVKWIRTEAHRRLLLALFQQAVSNTH</sequence>
<organism evidence="2 3">
    <name type="scientific">Ascaris lumbricoides</name>
    <name type="common">Giant roundworm</name>
    <dbReference type="NCBI Taxonomy" id="6252"/>
    <lineage>
        <taxon>Eukaryota</taxon>
        <taxon>Metazoa</taxon>
        <taxon>Ecdysozoa</taxon>
        <taxon>Nematoda</taxon>
        <taxon>Chromadorea</taxon>
        <taxon>Rhabditida</taxon>
        <taxon>Spirurina</taxon>
        <taxon>Ascaridomorpha</taxon>
        <taxon>Ascaridoidea</taxon>
        <taxon>Ascarididae</taxon>
        <taxon>Ascaris</taxon>
    </lineage>
</organism>